<name>A0AAN9FC17_CLITE</name>
<organism evidence="3 4">
    <name type="scientific">Clitoria ternatea</name>
    <name type="common">Butterfly pea</name>
    <dbReference type="NCBI Taxonomy" id="43366"/>
    <lineage>
        <taxon>Eukaryota</taxon>
        <taxon>Viridiplantae</taxon>
        <taxon>Streptophyta</taxon>
        <taxon>Embryophyta</taxon>
        <taxon>Tracheophyta</taxon>
        <taxon>Spermatophyta</taxon>
        <taxon>Magnoliopsida</taxon>
        <taxon>eudicotyledons</taxon>
        <taxon>Gunneridae</taxon>
        <taxon>Pentapetalae</taxon>
        <taxon>rosids</taxon>
        <taxon>fabids</taxon>
        <taxon>Fabales</taxon>
        <taxon>Fabaceae</taxon>
        <taxon>Papilionoideae</taxon>
        <taxon>50 kb inversion clade</taxon>
        <taxon>NPAAA clade</taxon>
        <taxon>indigoferoid/millettioid clade</taxon>
        <taxon>Phaseoleae</taxon>
        <taxon>Clitoria</taxon>
    </lineage>
</organism>
<feature type="compositionally biased region" description="Polar residues" evidence="1">
    <location>
        <begin position="125"/>
        <end position="144"/>
    </location>
</feature>
<evidence type="ECO:0000313" key="3">
    <source>
        <dbReference type="EMBL" id="KAK7271381.1"/>
    </source>
</evidence>
<feature type="domain" description="DUF6857" evidence="2">
    <location>
        <begin position="3"/>
        <end position="264"/>
    </location>
</feature>
<evidence type="ECO:0000256" key="1">
    <source>
        <dbReference type="SAM" id="MobiDB-lite"/>
    </source>
</evidence>
<feature type="compositionally biased region" description="Basic and acidic residues" evidence="1">
    <location>
        <begin position="161"/>
        <end position="172"/>
    </location>
</feature>
<dbReference type="AlphaFoldDB" id="A0AAN9FC17"/>
<feature type="region of interest" description="Disordered" evidence="1">
    <location>
        <begin position="125"/>
        <end position="172"/>
    </location>
</feature>
<reference evidence="3 4" key="1">
    <citation type="submission" date="2024-01" db="EMBL/GenBank/DDBJ databases">
        <title>The genomes of 5 underutilized Papilionoideae crops provide insights into root nodulation and disease resistance.</title>
        <authorList>
            <person name="Yuan L."/>
        </authorList>
    </citation>
    <scope>NUCLEOTIDE SEQUENCE [LARGE SCALE GENOMIC DNA]</scope>
    <source>
        <strain evidence="3">LY-2023</strain>
        <tissue evidence="3">Leaf</tissue>
    </source>
</reference>
<dbReference type="Pfam" id="PF21647">
    <property type="entry name" value="DUF6857"/>
    <property type="match status" value="1"/>
</dbReference>
<dbReference type="Proteomes" id="UP001359559">
    <property type="component" value="Unassembled WGS sequence"/>
</dbReference>
<accession>A0AAN9FC17</accession>
<dbReference type="InterPro" id="IPR049172">
    <property type="entry name" value="DUF6857_pln"/>
</dbReference>
<keyword evidence="4" id="KW-1185">Reference proteome</keyword>
<protein>
    <recommendedName>
        <fullName evidence="2">DUF6857 domain-containing protein</fullName>
    </recommendedName>
</protein>
<evidence type="ECO:0000259" key="2">
    <source>
        <dbReference type="Pfam" id="PF21647"/>
    </source>
</evidence>
<dbReference type="InterPro" id="IPR010341">
    <property type="entry name" value="DUF936_pln"/>
</dbReference>
<feature type="compositionally biased region" description="Basic residues" evidence="1">
    <location>
        <begin position="151"/>
        <end position="160"/>
    </location>
</feature>
<evidence type="ECO:0000313" key="4">
    <source>
        <dbReference type="Proteomes" id="UP001359559"/>
    </source>
</evidence>
<gene>
    <name evidence="3" type="ORF">RJT34_27222</name>
</gene>
<comment type="caution">
    <text evidence="3">The sequence shown here is derived from an EMBL/GenBank/DDBJ whole genome shotgun (WGS) entry which is preliminary data.</text>
</comment>
<dbReference type="PANTHER" id="PTHR31928">
    <property type="entry name" value="EXPRESSED PROTEIN"/>
    <property type="match status" value="1"/>
</dbReference>
<dbReference type="PANTHER" id="PTHR31928:SF7">
    <property type="entry name" value="FACTOR 1-DELTA, PUTATIVE (DUF936)-RELATED"/>
    <property type="match status" value="1"/>
</dbReference>
<sequence>MIRLVISFSKFAELCQSCQTISAGSLVKKFLDLHLSLQRVTVVFDSLLAPLPETKQNSHPTQHCVVEDVFKVPTHKNAISWVQAAVGTQLSKFNLFETQGKNGVLNGEQCHYVVIDSSHGDINIKGSSAQNKQNRVTQANQLPNVNAKRLPASKRNRMVTRNKDADKPDQSKGSELKVVASLAEKLLIASREWFLKYLEESLSNEFGLKNEKNTEIACLLGQLKQVNLWFDKLLDGDEVDHRVEKLRKSLYRFLLEHVNSAVAAS</sequence>
<dbReference type="EMBL" id="JAYKXN010000007">
    <property type="protein sequence ID" value="KAK7271381.1"/>
    <property type="molecule type" value="Genomic_DNA"/>
</dbReference>
<proteinExistence type="predicted"/>